<feature type="compositionally biased region" description="Polar residues" evidence="1">
    <location>
        <begin position="1"/>
        <end position="27"/>
    </location>
</feature>
<keyword evidence="4" id="KW-1185">Reference proteome</keyword>
<dbReference type="InterPro" id="IPR001810">
    <property type="entry name" value="F-box_dom"/>
</dbReference>
<dbReference type="Gene3D" id="1.20.1280.50">
    <property type="match status" value="1"/>
</dbReference>
<gene>
    <name evidence="3" type="ORF">NLI96_g12257</name>
</gene>
<evidence type="ECO:0000256" key="1">
    <source>
        <dbReference type="SAM" id="MobiDB-lite"/>
    </source>
</evidence>
<accession>A0AAD5YCK6</accession>
<organism evidence="3 4">
    <name type="scientific">Meripilus lineatus</name>
    <dbReference type="NCBI Taxonomy" id="2056292"/>
    <lineage>
        <taxon>Eukaryota</taxon>
        <taxon>Fungi</taxon>
        <taxon>Dikarya</taxon>
        <taxon>Basidiomycota</taxon>
        <taxon>Agaricomycotina</taxon>
        <taxon>Agaricomycetes</taxon>
        <taxon>Polyporales</taxon>
        <taxon>Meripilaceae</taxon>
        <taxon>Meripilus</taxon>
    </lineage>
</organism>
<comment type="caution">
    <text evidence="3">The sequence shown here is derived from an EMBL/GenBank/DDBJ whole genome shotgun (WGS) entry which is preliminary data.</text>
</comment>
<sequence>MSLFPSPSGSFINTVSPQADSNGVDASSRQDHLPSTLAILDALSTSPQVSPSTDDPPAMSSESPHSSWDLDALPFADGYPDAPQHHVDKFTELAAMERAVGLDASGDIHRWNASLSHPLPHSSITSVSQQTDPDGIDILSQEEHHPMTLAIPNPLDQSPVTSSSDDSSSVLSSAPNMFFWYGYPSDGIAWLAEATILPLELLLDILDYLARDAMSLFACASTCRQLRQPAQDMINKLRLDSIDATNYDDLDNLVEVLRTSPQLGRSIKTFNVGGESRESIPVVLSVLPIRLSSLLISLRELKFEWFTVESQPYPSRWSLYGRAFPNLTKLELSFIRFPSLKDFVALITSFPALTTLDFAYLQLGSPVIPIALSTAITPISQRAAKSEALL</sequence>
<feature type="domain" description="F-box" evidence="2">
    <location>
        <begin position="197"/>
        <end position="232"/>
    </location>
</feature>
<protein>
    <recommendedName>
        <fullName evidence="2">F-box domain-containing protein</fullName>
    </recommendedName>
</protein>
<feature type="compositionally biased region" description="Polar residues" evidence="1">
    <location>
        <begin position="43"/>
        <end position="53"/>
    </location>
</feature>
<evidence type="ECO:0000313" key="3">
    <source>
        <dbReference type="EMBL" id="KAJ3474783.1"/>
    </source>
</evidence>
<dbReference type="InterPro" id="IPR036047">
    <property type="entry name" value="F-box-like_dom_sf"/>
</dbReference>
<name>A0AAD5YCK6_9APHY</name>
<dbReference type="AlphaFoldDB" id="A0AAD5YCK6"/>
<reference evidence="3" key="1">
    <citation type="submission" date="2022-07" db="EMBL/GenBank/DDBJ databases">
        <title>Genome Sequence of Physisporinus lineatus.</title>
        <authorList>
            <person name="Buettner E."/>
        </authorList>
    </citation>
    <scope>NUCLEOTIDE SEQUENCE</scope>
    <source>
        <strain evidence="3">VT162</strain>
    </source>
</reference>
<dbReference type="Pfam" id="PF12937">
    <property type="entry name" value="F-box-like"/>
    <property type="match status" value="1"/>
</dbReference>
<proteinExistence type="predicted"/>
<evidence type="ECO:0000313" key="4">
    <source>
        <dbReference type="Proteomes" id="UP001212997"/>
    </source>
</evidence>
<dbReference type="Proteomes" id="UP001212997">
    <property type="component" value="Unassembled WGS sequence"/>
</dbReference>
<dbReference type="SUPFAM" id="SSF81383">
    <property type="entry name" value="F-box domain"/>
    <property type="match status" value="1"/>
</dbReference>
<evidence type="ECO:0000259" key="2">
    <source>
        <dbReference type="Pfam" id="PF12937"/>
    </source>
</evidence>
<dbReference type="EMBL" id="JANAWD010000983">
    <property type="protein sequence ID" value="KAJ3474783.1"/>
    <property type="molecule type" value="Genomic_DNA"/>
</dbReference>
<feature type="region of interest" description="Disordered" evidence="1">
    <location>
        <begin position="1"/>
        <end position="68"/>
    </location>
</feature>